<dbReference type="EMBL" id="JAQLXW010000005">
    <property type="protein sequence ID" value="MDB8003409.1"/>
    <property type="molecule type" value="Genomic_DNA"/>
</dbReference>
<dbReference type="SUPFAM" id="SSF52540">
    <property type="entry name" value="P-loop containing nucleoside triphosphate hydrolases"/>
    <property type="match status" value="1"/>
</dbReference>
<evidence type="ECO:0000313" key="3">
    <source>
        <dbReference type="Proteomes" id="UP000095662"/>
    </source>
</evidence>
<accession>A0A174ZEE6</accession>
<keyword evidence="1" id="KW-0418">Kinase</keyword>
<keyword evidence="1" id="KW-0808">Transferase</keyword>
<protein>
    <submittedName>
        <fullName evidence="1 2">Cytidylate kinase</fullName>
    </submittedName>
</protein>
<evidence type="ECO:0000313" key="1">
    <source>
        <dbReference type="EMBL" id="CUQ85753.1"/>
    </source>
</evidence>
<name>A0A174ZEE6_9FIRM</name>
<dbReference type="Pfam" id="PF13189">
    <property type="entry name" value="Cytidylate_kin2"/>
    <property type="match status" value="1"/>
</dbReference>
<dbReference type="Gene3D" id="3.40.50.300">
    <property type="entry name" value="P-loop containing nucleotide triphosphate hydrolases"/>
    <property type="match status" value="1"/>
</dbReference>
<dbReference type="Proteomes" id="UP000095662">
    <property type="component" value="Unassembled WGS sequence"/>
</dbReference>
<dbReference type="InterPro" id="IPR027417">
    <property type="entry name" value="P-loop_NTPase"/>
</dbReference>
<evidence type="ECO:0000313" key="2">
    <source>
        <dbReference type="EMBL" id="MDB8003409.1"/>
    </source>
</evidence>
<dbReference type="GO" id="GO:0016301">
    <property type="term" value="F:kinase activity"/>
    <property type="evidence" value="ECO:0007669"/>
    <property type="project" value="UniProtKB-KW"/>
</dbReference>
<dbReference type="STRING" id="39492.ERS852540_01170"/>
<dbReference type="EMBL" id="CZBY01000007">
    <property type="protein sequence ID" value="CUQ85753.1"/>
    <property type="molecule type" value="Genomic_DNA"/>
</dbReference>
<reference evidence="2" key="2">
    <citation type="submission" date="2023-01" db="EMBL/GenBank/DDBJ databases">
        <title>Human gut microbiome strain richness.</title>
        <authorList>
            <person name="Chen-Liaw A."/>
        </authorList>
    </citation>
    <scope>NUCLEOTIDE SEQUENCE</scope>
    <source>
        <strain evidence="2">1001283st1_G1_1001283B150217_161031</strain>
    </source>
</reference>
<proteinExistence type="predicted"/>
<organism evidence="1 3">
    <name type="scientific">[Eubacterium] siraeum</name>
    <dbReference type="NCBI Taxonomy" id="39492"/>
    <lineage>
        <taxon>Bacteria</taxon>
        <taxon>Bacillati</taxon>
        <taxon>Bacillota</taxon>
        <taxon>Clostridia</taxon>
        <taxon>Eubacteriales</taxon>
        <taxon>Oscillospiraceae</taxon>
        <taxon>Oscillospiraceae incertae sedis</taxon>
    </lineage>
</organism>
<reference evidence="1 3" key="1">
    <citation type="submission" date="2015-09" db="EMBL/GenBank/DDBJ databases">
        <authorList>
            <consortium name="Pathogen Informatics"/>
        </authorList>
    </citation>
    <scope>NUCLEOTIDE SEQUENCE [LARGE SCALE GENOMIC DNA]</scope>
    <source>
        <strain evidence="1 3">2789STDY5834928</strain>
    </source>
</reference>
<dbReference type="AlphaFoldDB" id="A0A174ZEE6"/>
<dbReference type="OrthoDB" id="9781180at2"/>
<gene>
    <name evidence="1" type="ORF">ERS852540_01170</name>
    <name evidence="2" type="ORF">PNE09_04905</name>
</gene>
<dbReference type="Proteomes" id="UP001210809">
    <property type="component" value="Unassembled WGS sequence"/>
</dbReference>
<sequence>MGRIITIARGMGSGGKTIGKMLAKELDIPYYDKEIIRMASDESGINEKLFGRVDEKIKNTIFNREEIYDGELLEPDHKDFTSDRNLFNYTAKIITDIADSGKSAVIVGRCADFVLKGRKDVVKLFIYSDTETAIKNVYDRYGLDGKDAMRLIEKKDKERSEYYRHYTGRDWTDARNYNLCLDTSSMSYDKCVEIVKAYMAVLDK</sequence>